<dbReference type="Pfam" id="PF13639">
    <property type="entry name" value="zf-RING_2"/>
    <property type="match status" value="1"/>
</dbReference>
<evidence type="ECO:0000256" key="1">
    <source>
        <dbReference type="ARBA" id="ARBA00000900"/>
    </source>
</evidence>
<name>A0A1U7VPS3_NICSY</name>
<keyword evidence="7" id="KW-0862">Zinc</keyword>
<proteinExistence type="predicted"/>
<gene>
    <name evidence="12 13 14 15 16 17 18 19" type="primary">LOC104220694</name>
</gene>
<dbReference type="RefSeq" id="XP_009769912.1">
    <property type="nucleotide sequence ID" value="XM_009771610.1"/>
</dbReference>
<organism evidence="11 12">
    <name type="scientific">Nicotiana sylvestris</name>
    <name type="common">Wood tobacco</name>
    <name type="synonym">South American tobacco</name>
    <dbReference type="NCBI Taxonomy" id="4096"/>
    <lineage>
        <taxon>Eukaryota</taxon>
        <taxon>Viridiplantae</taxon>
        <taxon>Streptophyta</taxon>
        <taxon>Embryophyta</taxon>
        <taxon>Tracheophyta</taxon>
        <taxon>Spermatophyta</taxon>
        <taxon>Magnoliopsida</taxon>
        <taxon>eudicotyledons</taxon>
        <taxon>Gunneridae</taxon>
        <taxon>Pentapetalae</taxon>
        <taxon>asterids</taxon>
        <taxon>lamiids</taxon>
        <taxon>Solanales</taxon>
        <taxon>Solanaceae</taxon>
        <taxon>Nicotianoideae</taxon>
        <taxon>Nicotianeae</taxon>
        <taxon>Nicotiana</taxon>
    </lineage>
</organism>
<evidence type="ECO:0000313" key="17">
    <source>
        <dbReference type="RefSeq" id="XP_009769912.1"/>
    </source>
</evidence>
<feature type="domain" description="RING-type" evidence="10">
    <location>
        <begin position="185"/>
        <end position="226"/>
    </location>
</feature>
<dbReference type="RefSeq" id="XP_009769914.1">
    <property type="nucleotide sequence ID" value="XM_009771612.1"/>
</dbReference>
<dbReference type="InterPro" id="IPR013083">
    <property type="entry name" value="Znf_RING/FYVE/PHD"/>
</dbReference>
<dbReference type="RefSeq" id="XP_009769910.1">
    <property type="nucleotide sequence ID" value="XM_009771608.1"/>
</dbReference>
<dbReference type="OrthoDB" id="1222699at2759"/>
<dbReference type="PROSITE" id="PS50089">
    <property type="entry name" value="ZF_RING_2"/>
    <property type="match status" value="1"/>
</dbReference>
<evidence type="ECO:0000313" key="15">
    <source>
        <dbReference type="RefSeq" id="XP_009769910.1"/>
    </source>
</evidence>
<feature type="region of interest" description="Disordered" evidence="9">
    <location>
        <begin position="98"/>
        <end position="137"/>
    </location>
</feature>
<accession>A0A1U7VPS3</accession>
<dbReference type="Gene3D" id="3.30.40.10">
    <property type="entry name" value="Zinc/RING finger domain, C3HC4 (zinc finger)"/>
    <property type="match status" value="1"/>
</dbReference>
<evidence type="ECO:0000256" key="2">
    <source>
        <dbReference type="ARBA" id="ARBA00012483"/>
    </source>
</evidence>
<dbReference type="GeneID" id="104220694"/>
<reference evidence="11" key="1">
    <citation type="journal article" date="2013" name="Genome Biol.">
        <title>Reference genomes and transcriptomes of Nicotiana sylvestris and Nicotiana tomentosiformis.</title>
        <authorList>
            <person name="Sierro N."/>
            <person name="Battey J.N."/>
            <person name="Ouadi S."/>
            <person name="Bovet L."/>
            <person name="Goepfert S."/>
            <person name="Bakaher N."/>
            <person name="Peitsch M.C."/>
            <person name="Ivanov N.V."/>
        </authorList>
    </citation>
    <scope>NUCLEOTIDE SEQUENCE [LARGE SCALE GENOMIC DNA]</scope>
</reference>
<dbReference type="PANTHER" id="PTHR22937">
    <property type="entry name" value="E3 UBIQUITIN-PROTEIN LIGASE RNF165"/>
    <property type="match status" value="1"/>
</dbReference>
<dbReference type="eggNOG" id="KOG0800">
    <property type="taxonomic scope" value="Eukaryota"/>
</dbReference>
<dbReference type="InterPro" id="IPR001841">
    <property type="entry name" value="Znf_RING"/>
</dbReference>
<evidence type="ECO:0000256" key="4">
    <source>
        <dbReference type="ARBA" id="ARBA00022723"/>
    </source>
</evidence>
<sequence length="232" mass="25695">MESSNSNAENSTFSGTLNASANSTPANMPIDGSIQSHIEEVQVELGQSGRASAEFVSNQEDVNHSSHAEFCLVCQRVMSGSSTLNSLLEHTHELLSANAGGGERTADVVDSSTQTMIPESEGELEEEEGENDGQDPTIDNELLMELELYEHMRNVIAALRHTTFPVYIKLHKYDSSTCLESEEQCCICLDEYWHGEELAKIDCGHVYHINCIKDWIKIENSCPICRRLAMIP</sequence>
<dbReference type="RefSeq" id="XP_009769909.1">
    <property type="nucleotide sequence ID" value="XM_009771607.1"/>
</dbReference>
<keyword evidence="5 8" id="KW-0863">Zinc-finger</keyword>
<evidence type="ECO:0000256" key="7">
    <source>
        <dbReference type="ARBA" id="ARBA00022833"/>
    </source>
</evidence>
<dbReference type="AlphaFoldDB" id="A0A1U7VPS3"/>
<evidence type="ECO:0000259" key="10">
    <source>
        <dbReference type="PROSITE" id="PS50089"/>
    </source>
</evidence>
<reference evidence="12 13" key="2">
    <citation type="submission" date="2025-04" db="UniProtKB">
        <authorList>
            <consortium name="RefSeq"/>
        </authorList>
    </citation>
    <scope>IDENTIFICATION</scope>
    <source>
        <tissue evidence="12 13">Leaf</tissue>
    </source>
</reference>
<dbReference type="GO" id="GO:0008270">
    <property type="term" value="F:zinc ion binding"/>
    <property type="evidence" value="ECO:0007669"/>
    <property type="project" value="UniProtKB-KW"/>
</dbReference>
<keyword evidence="11" id="KW-1185">Reference proteome</keyword>
<dbReference type="PANTHER" id="PTHR22937:SF163">
    <property type="entry name" value="RING-TYPE E3 UBIQUITIN TRANSFERASE"/>
    <property type="match status" value="1"/>
</dbReference>
<dbReference type="RefSeq" id="XP_009769908.1">
    <property type="nucleotide sequence ID" value="XM_009771606.1"/>
</dbReference>
<dbReference type="RefSeq" id="XP_009769913.1">
    <property type="nucleotide sequence ID" value="XM_009771611.1"/>
</dbReference>
<evidence type="ECO:0000256" key="8">
    <source>
        <dbReference type="PROSITE-ProRule" id="PRU00175"/>
    </source>
</evidence>
<dbReference type="EC" id="2.3.2.27" evidence="2"/>
<dbReference type="SMART" id="SM00184">
    <property type="entry name" value="RING"/>
    <property type="match status" value="1"/>
</dbReference>
<dbReference type="Proteomes" id="UP000189701">
    <property type="component" value="Unplaced"/>
</dbReference>
<keyword evidence="3" id="KW-0808">Transferase</keyword>
<comment type="catalytic activity">
    <reaction evidence="1">
        <text>S-ubiquitinyl-[E2 ubiquitin-conjugating enzyme]-L-cysteine + [acceptor protein]-L-lysine = [E2 ubiquitin-conjugating enzyme]-L-cysteine + N(6)-ubiquitinyl-[acceptor protein]-L-lysine.</text>
        <dbReference type="EC" id="2.3.2.27"/>
    </reaction>
</comment>
<dbReference type="GO" id="GO:0061630">
    <property type="term" value="F:ubiquitin protein ligase activity"/>
    <property type="evidence" value="ECO:0007669"/>
    <property type="project" value="UniProtKB-EC"/>
</dbReference>
<dbReference type="RefSeq" id="XP_009769911.1">
    <property type="nucleotide sequence ID" value="XM_009771609.1"/>
</dbReference>
<evidence type="ECO:0000256" key="3">
    <source>
        <dbReference type="ARBA" id="ARBA00022679"/>
    </source>
</evidence>
<evidence type="ECO:0000313" key="11">
    <source>
        <dbReference type="Proteomes" id="UP000189701"/>
    </source>
</evidence>
<evidence type="ECO:0000256" key="6">
    <source>
        <dbReference type="ARBA" id="ARBA00022786"/>
    </source>
</evidence>
<keyword evidence="4" id="KW-0479">Metal-binding</keyword>
<keyword evidence="6" id="KW-0833">Ubl conjugation pathway</keyword>
<feature type="compositionally biased region" description="Acidic residues" evidence="9">
    <location>
        <begin position="120"/>
        <end position="133"/>
    </location>
</feature>
<evidence type="ECO:0000256" key="5">
    <source>
        <dbReference type="ARBA" id="ARBA00022771"/>
    </source>
</evidence>
<feature type="region of interest" description="Disordered" evidence="9">
    <location>
        <begin position="1"/>
        <end position="24"/>
    </location>
</feature>
<protein>
    <recommendedName>
        <fullName evidence="2">RING-type E3 ubiquitin transferase</fullName>
        <ecNumber evidence="2">2.3.2.27</ecNumber>
    </recommendedName>
</protein>
<evidence type="ECO:0000313" key="14">
    <source>
        <dbReference type="RefSeq" id="XP_009769909.1"/>
    </source>
</evidence>
<dbReference type="SUPFAM" id="SSF57850">
    <property type="entry name" value="RING/U-box"/>
    <property type="match status" value="1"/>
</dbReference>
<evidence type="ECO:0000313" key="16">
    <source>
        <dbReference type="RefSeq" id="XP_009769911.1"/>
    </source>
</evidence>
<evidence type="ECO:0000256" key="9">
    <source>
        <dbReference type="SAM" id="MobiDB-lite"/>
    </source>
</evidence>
<evidence type="ECO:0000313" key="18">
    <source>
        <dbReference type="RefSeq" id="XP_009769913.1"/>
    </source>
</evidence>
<dbReference type="KEGG" id="nsy:104220694"/>
<evidence type="ECO:0000313" key="19">
    <source>
        <dbReference type="RefSeq" id="XP_009769914.1"/>
    </source>
</evidence>
<evidence type="ECO:0000313" key="13">
    <source>
        <dbReference type="RefSeq" id="XP_009769908.1"/>
    </source>
</evidence>
<evidence type="ECO:0000313" key="12">
    <source>
        <dbReference type="RefSeq" id="XP_009769907.1"/>
    </source>
</evidence>
<dbReference type="InterPro" id="IPR045191">
    <property type="entry name" value="MBR1/2-like"/>
</dbReference>
<dbReference type="RefSeq" id="XP_009769907.1">
    <property type="nucleotide sequence ID" value="XM_009771605.1"/>
</dbReference>